<dbReference type="EC" id="3.1.-.-" evidence="3"/>
<dbReference type="Proteomes" id="UP000271573">
    <property type="component" value="Chromosome"/>
</dbReference>
<dbReference type="KEGG" id="nbe:Back2_24460"/>
<dbReference type="PIRSF" id="PIRSF033490">
    <property type="entry name" value="MazF"/>
    <property type="match status" value="1"/>
</dbReference>
<sequence length="115" mass="12592">MVTRGEVYWCDLGEPVGSAPAKRRPVLVIQSDDYNDTRLQTTIVVALTSNTALSAMPGNVFLDVNVTGLPKDCVANVTAIATVDRRDLHVRPLARVPQHLMDQVDRGLRQVLDLA</sequence>
<dbReference type="InterPro" id="IPR003477">
    <property type="entry name" value="PemK-like"/>
</dbReference>
<accession>A0A3G9J584</accession>
<dbReference type="GO" id="GO:0003677">
    <property type="term" value="F:DNA binding"/>
    <property type="evidence" value="ECO:0007669"/>
    <property type="project" value="InterPro"/>
</dbReference>
<keyword evidence="2" id="KW-1277">Toxin-antitoxin system</keyword>
<dbReference type="AlphaFoldDB" id="A0A3G9J584"/>
<proteinExistence type="inferred from homology"/>
<protein>
    <recommendedName>
        <fullName evidence="3">mRNA interferase</fullName>
        <ecNumber evidence="3">3.1.-.-</ecNumber>
    </recommendedName>
</protein>
<dbReference type="SUPFAM" id="SSF50118">
    <property type="entry name" value="Cell growth inhibitor/plasmid maintenance toxic component"/>
    <property type="match status" value="1"/>
</dbReference>
<keyword evidence="3" id="KW-0255">Endonuclease</keyword>
<evidence type="ECO:0000256" key="3">
    <source>
        <dbReference type="PIRNR" id="PIRNR033490"/>
    </source>
</evidence>
<gene>
    <name evidence="4" type="primary">mazF6</name>
    <name evidence="4" type="ORF">Back2_24460</name>
</gene>
<dbReference type="Gene3D" id="2.30.30.110">
    <property type="match status" value="1"/>
</dbReference>
<organism evidence="4 5">
    <name type="scientific">Nocardioides baekrokdamisoli</name>
    <dbReference type="NCBI Taxonomy" id="1804624"/>
    <lineage>
        <taxon>Bacteria</taxon>
        <taxon>Bacillati</taxon>
        <taxon>Actinomycetota</taxon>
        <taxon>Actinomycetes</taxon>
        <taxon>Propionibacteriales</taxon>
        <taxon>Nocardioidaceae</taxon>
        <taxon>Nocardioides</taxon>
    </lineage>
</organism>
<dbReference type="PANTHER" id="PTHR33988">
    <property type="entry name" value="ENDORIBONUCLEASE MAZF-RELATED"/>
    <property type="match status" value="1"/>
</dbReference>
<dbReference type="PANTHER" id="PTHR33988:SF2">
    <property type="entry name" value="ENDORIBONUCLEASE MAZF"/>
    <property type="match status" value="1"/>
</dbReference>
<evidence type="ECO:0000313" key="5">
    <source>
        <dbReference type="Proteomes" id="UP000271573"/>
    </source>
</evidence>
<evidence type="ECO:0000313" key="4">
    <source>
        <dbReference type="EMBL" id="BBH18159.1"/>
    </source>
</evidence>
<comment type="similarity">
    <text evidence="1 3">Belongs to the PemK/MazF family.</text>
</comment>
<dbReference type="GO" id="GO:0016787">
    <property type="term" value="F:hydrolase activity"/>
    <property type="evidence" value="ECO:0007669"/>
    <property type="project" value="UniProtKB-KW"/>
</dbReference>
<keyword evidence="3" id="KW-0540">Nuclease</keyword>
<dbReference type="EMBL" id="AP019307">
    <property type="protein sequence ID" value="BBH18159.1"/>
    <property type="molecule type" value="Genomic_DNA"/>
</dbReference>
<keyword evidence="3" id="KW-0378">Hydrolase</keyword>
<comment type="function">
    <text evidence="3">Toxic component of a type II toxin-antitoxin (TA) system.</text>
</comment>
<dbReference type="GO" id="GO:0006402">
    <property type="term" value="P:mRNA catabolic process"/>
    <property type="evidence" value="ECO:0007669"/>
    <property type="project" value="TreeGrafter"/>
</dbReference>
<evidence type="ECO:0000256" key="2">
    <source>
        <dbReference type="ARBA" id="ARBA00022649"/>
    </source>
</evidence>
<dbReference type="GO" id="GO:0004521">
    <property type="term" value="F:RNA endonuclease activity"/>
    <property type="evidence" value="ECO:0007669"/>
    <property type="project" value="TreeGrafter"/>
</dbReference>
<name>A0A3G9J584_9ACTN</name>
<dbReference type="Pfam" id="PF02452">
    <property type="entry name" value="PemK_toxin"/>
    <property type="match status" value="1"/>
</dbReference>
<keyword evidence="5" id="KW-1185">Reference proteome</keyword>
<reference evidence="4 5" key="1">
    <citation type="submission" date="2018-11" db="EMBL/GenBank/DDBJ databases">
        <title>Complete genome sequence of Nocardioides baekrokdamisoli strain KCTC 39748.</title>
        <authorList>
            <person name="Kang S.W."/>
            <person name="Lee K.C."/>
            <person name="Kim K.K."/>
            <person name="Kim J.S."/>
            <person name="Kim D.S."/>
            <person name="Ko S.H."/>
            <person name="Yang S.H."/>
            <person name="Shin Y.K."/>
            <person name="Lee J.S."/>
        </authorList>
    </citation>
    <scope>NUCLEOTIDE SEQUENCE [LARGE SCALE GENOMIC DNA]</scope>
    <source>
        <strain evidence="4 5">KCTC 39748</strain>
    </source>
</reference>
<dbReference type="OrthoDB" id="9808744at2"/>
<evidence type="ECO:0000256" key="1">
    <source>
        <dbReference type="ARBA" id="ARBA00007521"/>
    </source>
</evidence>
<dbReference type="InterPro" id="IPR011067">
    <property type="entry name" value="Plasmid_toxin/cell-grow_inhib"/>
</dbReference>
<dbReference type="GO" id="GO:0016075">
    <property type="term" value="P:rRNA catabolic process"/>
    <property type="evidence" value="ECO:0007669"/>
    <property type="project" value="TreeGrafter"/>
</dbReference>